<dbReference type="PANTHER" id="PTHR14969:SF13">
    <property type="entry name" value="AT30094P"/>
    <property type="match status" value="1"/>
</dbReference>
<organism evidence="3 4">
    <name type="scientific">Lactonifactor longoviformis DSM 17459</name>
    <dbReference type="NCBI Taxonomy" id="1122155"/>
    <lineage>
        <taxon>Bacteria</taxon>
        <taxon>Bacillati</taxon>
        <taxon>Bacillota</taxon>
        <taxon>Clostridia</taxon>
        <taxon>Eubacteriales</taxon>
        <taxon>Clostridiaceae</taxon>
        <taxon>Lactonifactor</taxon>
    </lineage>
</organism>
<reference evidence="3 4" key="1">
    <citation type="submission" date="2016-11" db="EMBL/GenBank/DDBJ databases">
        <authorList>
            <person name="Jaros S."/>
            <person name="Januszkiewicz K."/>
            <person name="Wedrychowicz H."/>
        </authorList>
    </citation>
    <scope>NUCLEOTIDE SEQUENCE [LARGE SCALE GENOMIC DNA]</scope>
    <source>
        <strain evidence="3 4">DSM 17459</strain>
    </source>
</reference>
<evidence type="ECO:0000313" key="4">
    <source>
        <dbReference type="Proteomes" id="UP000184245"/>
    </source>
</evidence>
<dbReference type="EMBL" id="FQVI01000004">
    <property type="protein sequence ID" value="SHE71081.1"/>
    <property type="molecule type" value="Genomic_DNA"/>
</dbReference>
<keyword evidence="1" id="KW-0472">Membrane</keyword>
<feature type="transmembrane region" description="Helical" evidence="1">
    <location>
        <begin position="27"/>
        <end position="44"/>
    </location>
</feature>
<dbReference type="Gene3D" id="1.20.144.10">
    <property type="entry name" value="Phosphatidic acid phosphatase type 2/haloperoxidase"/>
    <property type="match status" value="2"/>
</dbReference>
<dbReference type="STRING" id="1122155.SAMN02745158_01339"/>
<proteinExistence type="predicted"/>
<dbReference type="InterPro" id="IPR036938">
    <property type="entry name" value="PAP2/HPO_sf"/>
</dbReference>
<dbReference type="CDD" id="cd03392">
    <property type="entry name" value="PAP2_like_2"/>
    <property type="match status" value="1"/>
</dbReference>
<feature type="domain" description="Phosphatidic acid phosphatase type 2/haloperoxidase" evidence="2">
    <location>
        <begin position="50"/>
        <end position="160"/>
    </location>
</feature>
<protein>
    <submittedName>
        <fullName evidence="3">Undecaprenyl-diphosphatase</fullName>
    </submittedName>
</protein>
<feature type="transmembrane region" description="Helical" evidence="1">
    <location>
        <begin position="145"/>
        <end position="163"/>
    </location>
</feature>
<dbReference type="SUPFAM" id="SSF48317">
    <property type="entry name" value="Acid phosphatase/Vanadium-dependent haloperoxidase"/>
    <property type="match status" value="1"/>
</dbReference>
<dbReference type="InterPro" id="IPR000326">
    <property type="entry name" value="PAP2/HPO"/>
</dbReference>
<feature type="transmembrane region" description="Helical" evidence="1">
    <location>
        <begin position="121"/>
        <end position="139"/>
    </location>
</feature>
<dbReference type="Proteomes" id="UP000184245">
    <property type="component" value="Unassembled WGS sequence"/>
</dbReference>
<dbReference type="Pfam" id="PF01569">
    <property type="entry name" value="PAP2"/>
    <property type="match status" value="1"/>
</dbReference>
<evidence type="ECO:0000313" key="3">
    <source>
        <dbReference type="EMBL" id="SHE71081.1"/>
    </source>
</evidence>
<keyword evidence="1" id="KW-0812">Transmembrane</keyword>
<accession>A0A1M4VPP5</accession>
<name>A0A1M4VPP5_9CLOT</name>
<gene>
    <name evidence="3" type="ORF">SAMN02745158_01339</name>
</gene>
<dbReference type="PANTHER" id="PTHR14969">
    <property type="entry name" value="SPHINGOSINE-1-PHOSPHATE PHOSPHOHYDROLASE"/>
    <property type="match status" value="1"/>
</dbReference>
<keyword evidence="4" id="KW-1185">Reference proteome</keyword>
<dbReference type="SMART" id="SM00014">
    <property type="entry name" value="acidPPc"/>
    <property type="match status" value="1"/>
</dbReference>
<feature type="transmembrane region" description="Helical" evidence="1">
    <location>
        <begin position="51"/>
        <end position="69"/>
    </location>
</feature>
<evidence type="ECO:0000256" key="1">
    <source>
        <dbReference type="SAM" id="Phobius"/>
    </source>
</evidence>
<sequence length="173" mass="18916">MEFAILDSLQKIHTPMLDTIMTSVTKLGNSGIIWILTGIVLLCIPKYRKGGVLVMLALILNLILGNLILKNLIARERPCWIRDGIELLIAVPRDYSFPSGHTMSGFAAATAIWFTEKRLGIAAFLLAALIGFSRLYLYVHFPTDVLAGAVLGILVGIAAKGLLGRKKIKQNTE</sequence>
<dbReference type="RefSeq" id="WP_072850157.1">
    <property type="nucleotide sequence ID" value="NZ_FQVI01000004.1"/>
</dbReference>
<keyword evidence="1" id="KW-1133">Transmembrane helix</keyword>
<evidence type="ECO:0000259" key="2">
    <source>
        <dbReference type="SMART" id="SM00014"/>
    </source>
</evidence>
<dbReference type="AlphaFoldDB" id="A0A1M4VPP5"/>